<proteinExistence type="predicted"/>
<accession>A0A067T5K3</accession>
<sequence>MGISSKMWNTTSLCLDVFVCRRHLRPPSIIFFSFPLNAAPHHIILTRSPLRPQVPLAQHLNNEAATGYCIPFVHPQFSIALQKPYLTFIERILRILLRLILLLELEVQGRLGKIFCAFKVHPTNAYLSATKGKTNTPQARS</sequence>
<protein>
    <submittedName>
        <fullName evidence="1">Uncharacterized protein</fullName>
    </submittedName>
</protein>
<name>A0A067T5K3_GALM3</name>
<dbReference type="EMBL" id="KL142374">
    <property type="protein sequence ID" value="KDR78430.1"/>
    <property type="molecule type" value="Genomic_DNA"/>
</dbReference>
<evidence type="ECO:0000313" key="1">
    <source>
        <dbReference type="EMBL" id="KDR78430.1"/>
    </source>
</evidence>
<organism evidence="1 2">
    <name type="scientific">Galerina marginata (strain CBS 339.88)</name>
    <dbReference type="NCBI Taxonomy" id="685588"/>
    <lineage>
        <taxon>Eukaryota</taxon>
        <taxon>Fungi</taxon>
        <taxon>Dikarya</taxon>
        <taxon>Basidiomycota</taxon>
        <taxon>Agaricomycotina</taxon>
        <taxon>Agaricomycetes</taxon>
        <taxon>Agaricomycetidae</taxon>
        <taxon>Agaricales</taxon>
        <taxon>Agaricineae</taxon>
        <taxon>Strophariaceae</taxon>
        <taxon>Galerina</taxon>
    </lineage>
</organism>
<reference evidence="2" key="1">
    <citation type="journal article" date="2014" name="Proc. Natl. Acad. Sci. U.S.A.">
        <title>Extensive sampling of basidiomycete genomes demonstrates inadequacy of the white-rot/brown-rot paradigm for wood decay fungi.</title>
        <authorList>
            <person name="Riley R."/>
            <person name="Salamov A.A."/>
            <person name="Brown D.W."/>
            <person name="Nagy L.G."/>
            <person name="Floudas D."/>
            <person name="Held B.W."/>
            <person name="Levasseur A."/>
            <person name="Lombard V."/>
            <person name="Morin E."/>
            <person name="Otillar R."/>
            <person name="Lindquist E.A."/>
            <person name="Sun H."/>
            <person name="LaButti K.M."/>
            <person name="Schmutz J."/>
            <person name="Jabbour D."/>
            <person name="Luo H."/>
            <person name="Baker S.E."/>
            <person name="Pisabarro A.G."/>
            <person name="Walton J.D."/>
            <person name="Blanchette R.A."/>
            <person name="Henrissat B."/>
            <person name="Martin F."/>
            <person name="Cullen D."/>
            <person name="Hibbett D.S."/>
            <person name="Grigoriev I.V."/>
        </authorList>
    </citation>
    <scope>NUCLEOTIDE SEQUENCE [LARGE SCALE GENOMIC DNA]</scope>
    <source>
        <strain evidence="2">CBS 339.88</strain>
    </source>
</reference>
<dbReference type="Proteomes" id="UP000027222">
    <property type="component" value="Unassembled WGS sequence"/>
</dbReference>
<dbReference type="AlphaFoldDB" id="A0A067T5K3"/>
<evidence type="ECO:0000313" key="2">
    <source>
        <dbReference type="Proteomes" id="UP000027222"/>
    </source>
</evidence>
<dbReference type="HOGENOM" id="CLU_1825435_0_0_1"/>
<keyword evidence="2" id="KW-1185">Reference proteome</keyword>
<gene>
    <name evidence="1" type="ORF">GALMADRAFT_243799</name>
</gene>